<accession>A0ABQ3URV2</accession>
<feature type="transmembrane region" description="Helical" evidence="1">
    <location>
        <begin position="126"/>
        <end position="151"/>
    </location>
</feature>
<keyword evidence="3" id="KW-1185">Reference proteome</keyword>
<evidence type="ECO:0000313" key="2">
    <source>
        <dbReference type="EMBL" id="GHO55090.1"/>
    </source>
</evidence>
<keyword evidence="1" id="KW-0812">Transmembrane</keyword>
<gene>
    <name evidence="2" type="ORF">KSB_35650</name>
</gene>
<proteinExistence type="predicted"/>
<keyword evidence="1" id="KW-1133">Transmembrane helix</keyword>
<sequence>MGLGAGLFWTAEISMNNILMFGLPLRDILDDLFWAVIALIILGASLQWTYKTNDIHIGMNVGFWSGLSSGAIACLTGLIFVVFGMPLLLHDPLNLAEWSARGATSGAPNMAVYFAYQTLAGALGHLVVLGAMMGLVLGLLGGALGKVGYVLRKKLRAKHT</sequence>
<dbReference type="EMBL" id="BNJG01000001">
    <property type="protein sequence ID" value="GHO55090.1"/>
    <property type="molecule type" value="Genomic_DNA"/>
</dbReference>
<reference evidence="2 3" key="1">
    <citation type="journal article" date="2021" name="Int. J. Syst. Evol. Microbiol.">
        <title>Reticulibacter mediterranei gen. nov., sp. nov., within the new family Reticulibacteraceae fam. nov., and Ktedonospora formicarum gen. nov., sp. nov., Ktedonobacter robiniae sp. nov., Dictyobacter formicarum sp. nov. and Dictyobacter arantiisoli sp. nov., belonging to the class Ktedonobacteria.</title>
        <authorList>
            <person name="Yabe S."/>
            <person name="Zheng Y."/>
            <person name="Wang C.M."/>
            <person name="Sakai Y."/>
            <person name="Abe K."/>
            <person name="Yokota A."/>
            <person name="Donadio S."/>
            <person name="Cavaletti L."/>
            <person name="Monciardini P."/>
        </authorList>
    </citation>
    <scope>NUCLEOTIDE SEQUENCE [LARGE SCALE GENOMIC DNA]</scope>
    <source>
        <strain evidence="2 3">SOSP1-30</strain>
    </source>
</reference>
<comment type="caution">
    <text evidence="2">The sequence shown here is derived from an EMBL/GenBank/DDBJ whole genome shotgun (WGS) entry which is preliminary data.</text>
</comment>
<organism evidence="2 3">
    <name type="scientific">Ktedonobacter robiniae</name>
    <dbReference type="NCBI Taxonomy" id="2778365"/>
    <lineage>
        <taxon>Bacteria</taxon>
        <taxon>Bacillati</taxon>
        <taxon>Chloroflexota</taxon>
        <taxon>Ktedonobacteria</taxon>
        <taxon>Ktedonobacterales</taxon>
        <taxon>Ktedonobacteraceae</taxon>
        <taxon>Ktedonobacter</taxon>
    </lineage>
</organism>
<feature type="transmembrane region" description="Helical" evidence="1">
    <location>
        <begin position="62"/>
        <end position="89"/>
    </location>
</feature>
<protein>
    <submittedName>
        <fullName evidence="2">Uncharacterized protein</fullName>
    </submittedName>
</protein>
<evidence type="ECO:0000256" key="1">
    <source>
        <dbReference type="SAM" id="Phobius"/>
    </source>
</evidence>
<name>A0ABQ3URV2_9CHLR</name>
<feature type="transmembrane region" description="Helical" evidence="1">
    <location>
        <begin position="32"/>
        <end position="50"/>
    </location>
</feature>
<dbReference type="Proteomes" id="UP000654345">
    <property type="component" value="Unassembled WGS sequence"/>
</dbReference>
<evidence type="ECO:0000313" key="3">
    <source>
        <dbReference type="Proteomes" id="UP000654345"/>
    </source>
</evidence>
<keyword evidence="1" id="KW-0472">Membrane</keyword>